<evidence type="ECO:0000313" key="11">
    <source>
        <dbReference type="Proteomes" id="UP000004848"/>
    </source>
</evidence>
<dbReference type="GO" id="GO:0005524">
    <property type="term" value="F:ATP binding"/>
    <property type="evidence" value="ECO:0007669"/>
    <property type="project" value="UniProtKB-KW"/>
</dbReference>
<dbReference type="EC" id="2.7.13.3" evidence="2"/>
<keyword evidence="4" id="KW-0808">Transferase</keyword>
<comment type="catalytic activity">
    <reaction evidence="1">
        <text>ATP + protein L-histidine = ADP + protein N-phospho-L-histidine.</text>
        <dbReference type="EC" id="2.7.13.3"/>
    </reaction>
</comment>
<evidence type="ECO:0000256" key="7">
    <source>
        <dbReference type="ARBA" id="ARBA00022840"/>
    </source>
</evidence>
<organism evidence="10 11">
    <name type="scientific">Roseibium aggregatum (strain ATCC 25650 / DSM 13394 / JCM 20685 / NBRC 16684 / NCIMB 2208 / IAM 12614 / B1)</name>
    <name type="common">Stappia aggregata</name>
    <dbReference type="NCBI Taxonomy" id="384765"/>
    <lineage>
        <taxon>Bacteria</taxon>
        <taxon>Pseudomonadati</taxon>
        <taxon>Pseudomonadota</taxon>
        <taxon>Alphaproteobacteria</taxon>
        <taxon>Hyphomicrobiales</taxon>
        <taxon>Stappiaceae</taxon>
        <taxon>Roseibium</taxon>
    </lineage>
</organism>
<dbReference type="eggNOG" id="COG3920">
    <property type="taxonomic scope" value="Bacteria"/>
</dbReference>
<comment type="caution">
    <text evidence="10">The sequence shown here is derived from an EMBL/GenBank/DDBJ whole genome shotgun (WGS) entry which is preliminary data.</text>
</comment>
<dbReference type="GeneID" id="68846711"/>
<dbReference type="EMBL" id="AAUW01000007">
    <property type="protein sequence ID" value="EAV44185.1"/>
    <property type="molecule type" value="Genomic_DNA"/>
</dbReference>
<evidence type="ECO:0000256" key="5">
    <source>
        <dbReference type="ARBA" id="ARBA00022741"/>
    </source>
</evidence>
<feature type="transmembrane region" description="Helical" evidence="8">
    <location>
        <begin position="311"/>
        <end position="330"/>
    </location>
</feature>
<dbReference type="OrthoDB" id="9816309at2"/>
<name>A0NTA3_ROSAI</name>
<dbReference type="InterPro" id="IPR011102">
    <property type="entry name" value="Sig_transdc_His_kinase_HWE"/>
</dbReference>
<gene>
    <name evidence="10" type="ORF">SIAM614_15340</name>
</gene>
<sequence>MRRLTWHNASQSDEQLREYLILALLRSRACVMLQDDLLNYLYITNLPHIWSVPAGNAPTDESIFGAGIGRQLGEAKTMVLQTGQAVKLEVMADGGQIFEIHIETIAGVKDTSQILTTIVDITESSRREQALKDLLLEVSHRSKNLLAVIQSLATQSARYSGSLDQFIAEFQGRIFSLSNSQDLVTEADWFGVRLFDLARSQMLLFGARRAVSISTTGENPLLTPNAALYVGLGLHELIAATFADAGLEGAGDISLTCKTVIHHGRACLSINWNAGRAADKGADEPATASDDELHRSAFSALLLETVLPQSLSGSATFSVFFGGIAYSLIFPKTDYNVRREVREDMVWA</sequence>
<dbReference type="AlphaFoldDB" id="A0NTA3"/>
<keyword evidence="3" id="KW-0597">Phosphoprotein</keyword>
<evidence type="ECO:0000256" key="4">
    <source>
        <dbReference type="ARBA" id="ARBA00022679"/>
    </source>
</evidence>
<keyword evidence="8" id="KW-0472">Membrane</keyword>
<evidence type="ECO:0000313" key="10">
    <source>
        <dbReference type="EMBL" id="EAV44185.1"/>
    </source>
</evidence>
<keyword evidence="6 10" id="KW-0418">Kinase</keyword>
<evidence type="ECO:0000256" key="6">
    <source>
        <dbReference type="ARBA" id="ARBA00022777"/>
    </source>
</evidence>
<dbReference type="Proteomes" id="UP000004848">
    <property type="component" value="Unassembled WGS sequence"/>
</dbReference>
<evidence type="ECO:0000256" key="8">
    <source>
        <dbReference type="SAM" id="Phobius"/>
    </source>
</evidence>
<reference evidence="10 11" key="1">
    <citation type="submission" date="2006-05" db="EMBL/GenBank/DDBJ databases">
        <authorList>
            <person name="King G."/>
            <person name="Ferriera S."/>
            <person name="Johnson J."/>
            <person name="Kravitz S."/>
            <person name="Beeson K."/>
            <person name="Sutton G."/>
            <person name="Rogers Y.-H."/>
            <person name="Friedman R."/>
            <person name="Frazier M."/>
            <person name="Venter J.C."/>
        </authorList>
    </citation>
    <scope>NUCLEOTIDE SEQUENCE [LARGE SCALE GENOMIC DNA]</scope>
    <source>
        <strain evidence="11">ATCC 25650 / DSM 13394 / JCM 20685 / NBRC 16684 / NCIMB 2208 / IAM 12614 / B1</strain>
    </source>
</reference>
<keyword evidence="5" id="KW-0547">Nucleotide-binding</keyword>
<dbReference type="PANTHER" id="PTHR41523:SF7">
    <property type="entry name" value="HISTIDINE KINASE"/>
    <property type="match status" value="1"/>
</dbReference>
<keyword evidence="8" id="KW-1133">Transmembrane helix</keyword>
<evidence type="ECO:0000259" key="9">
    <source>
        <dbReference type="SMART" id="SM00911"/>
    </source>
</evidence>
<proteinExistence type="predicted"/>
<keyword evidence="7" id="KW-0067">ATP-binding</keyword>
<protein>
    <recommendedName>
        <fullName evidence="2">histidine kinase</fullName>
        <ecNumber evidence="2">2.7.13.3</ecNumber>
    </recommendedName>
</protein>
<dbReference type="RefSeq" id="WP_006934741.1">
    <property type="nucleotide sequence ID" value="NZ_AAUW01000007.1"/>
</dbReference>
<evidence type="ECO:0000256" key="1">
    <source>
        <dbReference type="ARBA" id="ARBA00000085"/>
    </source>
</evidence>
<dbReference type="SMART" id="SM00911">
    <property type="entry name" value="HWE_HK"/>
    <property type="match status" value="1"/>
</dbReference>
<dbReference type="PANTHER" id="PTHR41523">
    <property type="entry name" value="TWO-COMPONENT SYSTEM SENSOR PROTEIN"/>
    <property type="match status" value="1"/>
</dbReference>
<keyword evidence="8" id="KW-0812">Transmembrane</keyword>
<feature type="domain" description="Signal transduction histidine kinase HWE region" evidence="9">
    <location>
        <begin position="137"/>
        <end position="219"/>
    </location>
</feature>
<evidence type="ECO:0000256" key="2">
    <source>
        <dbReference type="ARBA" id="ARBA00012438"/>
    </source>
</evidence>
<dbReference type="GO" id="GO:0004673">
    <property type="term" value="F:protein histidine kinase activity"/>
    <property type="evidence" value="ECO:0007669"/>
    <property type="project" value="UniProtKB-EC"/>
</dbReference>
<dbReference type="Pfam" id="PF07536">
    <property type="entry name" value="HWE_HK"/>
    <property type="match status" value="1"/>
</dbReference>
<evidence type="ECO:0000256" key="3">
    <source>
        <dbReference type="ARBA" id="ARBA00022553"/>
    </source>
</evidence>
<accession>A0NTA3</accession>